<organism evidence="1 2">
    <name type="scientific">Acorus gramineus</name>
    <name type="common">Dwarf sweet flag</name>
    <dbReference type="NCBI Taxonomy" id="55184"/>
    <lineage>
        <taxon>Eukaryota</taxon>
        <taxon>Viridiplantae</taxon>
        <taxon>Streptophyta</taxon>
        <taxon>Embryophyta</taxon>
        <taxon>Tracheophyta</taxon>
        <taxon>Spermatophyta</taxon>
        <taxon>Magnoliopsida</taxon>
        <taxon>Liliopsida</taxon>
        <taxon>Acoraceae</taxon>
        <taxon>Acorus</taxon>
    </lineage>
</organism>
<dbReference type="EMBL" id="JAUJYN010000002">
    <property type="protein sequence ID" value="KAK1278511.1"/>
    <property type="molecule type" value="Genomic_DNA"/>
</dbReference>
<dbReference type="Proteomes" id="UP001179952">
    <property type="component" value="Unassembled WGS sequence"/>
</dbReference>
<reference evidence="1" key="1">
    <citation type="journal article" date="2023" name="Nat. Commun.">
        <title>Diploid and tetraploid genomes of Acorus and the evolution of monocots.</title>
        <authorList>
            <person name="Ma L."/>
            <person name="Liu K.W."/>
            <person name="Li Z."/>
            <person name="Hsiao Y.Y."/>
            <person name="Qi Y."/>
            <person name="Fu T."/>
            <person name="Tang G.D."/>
            <person name="Zhang D."/>
            <person name="Sun W.H."/>
            <person name="Liu D.K."/>
            <person name="Li Y."/>
            <person name="Chen G.Z."/>
            <person name="Liu X.D."/>
            <person name="Liao X.Y."/>
            <person name="Jiang Y.T."/>
            <person name="Yu X."/>
            <person name="Hao Y."/>
            <person name="Huang J."/>
            <person name="Zhao X.W."/>
            <person name="Ke S."/>
            <person name="Chen Y.Y."/>
            <person name="Wu W.L."/>
            <person name="Hsu J.L."/>
            <person name="Lin Y.F."/>
            <person name="Huang M.D."/>
            <person name="Li C.Y."/>
            <person name="Huang L."/>
            <person name="Wang Z.W."/>
            <person name="Zhao X."/>
            <person name="Zhong W.Y."/>
            <person name="Peng D.H."/>
            <person name="Ahmad S."/>
            <person name="Lan S."/>
            <person name="Zhang J.S."/>
            <person name="Tsai W.C."/>
            <person name="Van de Peer Y."/>
            <person name="Liu Z.J."/>
        </authorList>
    </citation>
    <scope>NUCLEOTIDE SEQUENCE</scope>
    <source>
        <strain evidence="1">SCP</strain>
    </source>
</reference>
<dbReference type="AlphaFoldDB" id="A0AAV9BQC1"/>
<accession>A0AAV9BQC1</accession>
<name>A0AAV9BQC1_ACOGR</name>
<reference evidence="1" key="2">
    <citation type="submission" date="2023-06" db="EMBL/GenBank/DDBJ databases">
        <authorList>
            <person name="Ma L."/>
            <person name="Liu K.-W."/>
            <person name="Li Z."/>
            <person name="Hsiao Y.-Y."/>
            <person name="Qi Y."/>
            <person name="Fu T."/>
            <person name="Tang G."/>
            <person name="Zhang D."/>
            <person name="Sun W.-H."/>
            <person name="Liu D.-K."/>
            <person name="Li Y."/>
            <person name="Chen G.-Z."/>
            <person name="Liu X.-D."/>
            <person name="Liao X.-Y."/>
            <person name="Jiang Y.-T."/>
            <person name="Yu X."/>
            <person name="Hao Y."/>
            <person name="Huang J."/>
            <person name="Zhao X.-W."/>
            <person name="Ke S."/>
            <person name="Chen Y.-Y."/>
            <person name="Wu W.-L."/>
            <person name="Hsu J.-L."/>
            <person name="Lin Y.-F."/>
            <person name="Huang M.-D."/>
            <person name="Li C.-Y."/>
            <person name="Huang L."/>
            <person name="Wang Z.-W."/>
            <person name="Zhao X."/>
            <person name="Zhong W.-Y."/>
            <person name="Peng D.-H."/>
            <person name="Ahmad S."/>
            <person name="Lan S."/>
            <person name="Zhang J.-S."/>
            <person name="Tsai W.-C."/>
            <person name="Van De Peer Y."/>
            <person name="Liu Z.-J."/>
        </authorList>
    </citation>
    <scope>NUCLEOTIDE SEQUENCE</scope>
    <source>
        <strain evidence="1">SCP</strain>
        <tissue evidence="1">Leaves</tissue>
    </source>
</reference>
<comment type="caution">
    <text evidence="1">The sequence shown here is derived from an EMBL/GenBank/DDBJ whole genome shotgun (WGS) entry which is preliminary data.</text>
</comment>
<protein>
    <submittedName>
        <fullName evidence="1">Uncharacterized protein</fullName>
    </submittedName>
</protein>
<keyword evidence="2" id="KW-1185">Reference proteome</keyword>
<evidence type="ECO:0000313" key="1">
    <source>
        <dbReference type="EMBL" id="KAK1278511.1"/>
    </source>
</evidence>
<proteinExistence type="predicted"/>
<sequence length="136" mass="15566">MKAMESSQPLRAKMWWLTAPPLIATPMLMGLHTLQNPHLDLLPLSPKPLLKLLLKVRWRKDGVPLRPNKDGDHEHLLLPSPAVLGLIFFPRNQGPNLTLSWFPLISALMKDGNLLTAMKRTSRRWIHIGDFLWLDT</sequence>
<evidence type="ECO:0000313" key="2">
    <source>
        <dbReference type="Proteomes" id="UP001179952"/>
    </source>
</evidence>
<gene>
    <name evidence="1" type="ORF">QJS04_geneDACA014813</name>
</gene>